<gene>
    <name evidence="1" type="ORF">CPSG_04187</name>
</gene>
<evidence type="ECO:0000313" key="1">
    <source>
        <dbReference type="EMBL" id="EFW19803.1"/>
    </source>
</evidence>
<keyword evidence="2" id="KW-1185">Reference proteome</keyword>
<name>E9D1X9_COCPS</name>
<reference evidence="2" key="1">
    <citation type="journal article" date="2010" name="Genome Res.">
        <title>Population genomic sequencing of Coccidioides fungi reveals recent hybridization and transposon control.</title>
        <authorList>
            <person name="Neafsey D.E."/>
            <person name="Barker B.M."/>
            <person name="Sharpton T.J."/>
            <person name="Stajich J.E."/>
            <person name="Park D.J."/>
            <person name="Whiston E."/>
            <person name="Hung C.-Y."/>
            <person name="McMahan C."/>
            <person name="White J."/>
            <person name="Sykes S."/>
            <person name="Heiman D."/>
            <person name="Young S."/>
            <person name="Zeng Q."/>
            <person name="Abouelleil A."/>
            <person name="Aftuck L."/>
            <person name="Bessette D."/>
            <person name="Brown A."/>
            <person name="FitzGerald M."/>
            <person name="Lui A."/>
            <person name="Macdonald J.P."/>
            <person name="Priest M."/>
            <person name="Orbach M.J."/>
            <person name="Galgiani J.N."/>
            <person name="Kirkland T.N."/>
            <person name="Cole G.T."/>
            <person name="Birren B.W."/>
            <person name="Henn M.R."/>
            <person name="Taylor J.W."/>
            <person name="Rounsley S.D."/>
        </authorList>
    </citation>
    <scope>NUCLEOTIDE SEQUENCE [LARGE SCALE GENOMIC DNA]</scope>
    <source>
        <strain evidence="2">RMSCC 757 / Silveira</strain>
    </source>
</reference>
<dbReference type="Proteomes" id="UP000002497">
    <property type="component" value="Unassembled WGS sequence"/>
</dbReference>
<dbReference type="HOGENOM" id="CLU_2542413_0_0_1"/>
<dbReference type="EMBL" id="GL636490">
    <property type="protein sequence ID" value="EFW19803.1"/>
    <property type="molecule type" value="Genomic_DNA"/>
</dbReference>
<dbReference type="VEuPathDB" id="FungiDB:CPSG_04187"/>
<proteinExistence type="predicted"/>
<accession>E9D1X9</accession>
<protein>
    <submittedName>
        <fullName evidence="1">Uncharacterized protein</fullName>
    </submittedName>
</protein>
<evidence type="ECO:0000313" key="2">
    <source>
        <dbReference type="Proteomes" id="UP000002497"/>
    </source>
</evidence>
<dbReference type="AlphaFoldDB" id="E9D1X9"/>
<organism evidence="2">
    <name type="scientific">Coccidioides posadasii (strain RMSCC 757 / Silveira)</name>
    <name type="common">Valley fever fungus</name>
    <dbReference type="NCBI Taxonomy" id="443226"/>
    <lineage>
        <taxon>Eukaryota</taxon>
        <taxon>Fungi</taxon>
        <taxon>Dikarya</taxon>
        <taxon>Ascomycota</taxon>
        <taxon>Pezizomycotina</taxon>
        <taxon>Eurotiomycetes</taxon>
        <taxon>Eurotiomycetidae</taxon>
        <taxon>Onygenales</taxon>
        <taxon>Onygenaceae</taxon>
        <taxon>Coccidioides</taxon>
    </lineage>
</organism>
<reference evidence="2" key="2">
    <citation type="submission" date="2010-03" db="EMBL/GenBank/DDBJ databases">
        <title>The genome sequence of Coccidioides posadasii strain Silveira.</title>
        <authorList>
            <consortium name="The Broad Institute Genome Sequencing Center for Infectious Disease"/>
            <person name="Neafsey D."/>
            <person name="Orbach M."/>
            <person name="Henn M.R."/>
            <person name="Cole G.T."/>
            <person name="Galgiani J."/>
            <person name="Gardner M.J."/>
            <person name="Kirkland T.N."/>
            <person name="Taylor J.W."/>
            <person name="Young S.K."/>
            <person name="Zeng Q."/>
            <person name="Koehrsen M."/>
            <person name="Alvarado L."/>
            <person name="Berlin A."/>
            <person name="Borenstein D."/>
            <person name="Chapman S.B."/>
            <person name="Chen Z."/>
            <person name="Engels R."/>
            <person name="Freedman E."/>
            <person name="Gellesch M."/>
            <person name="Goldberg J."/>
            <person name="Griggs A."/>
            <person name="Gujja S."/>
            <person name="Heilman E."/>
            <person name="Heiman D."/>
            <person name="Howarth C."/>
            <person name="Jen D."/>
            <person name="Larson L."/>
            <person name="Mehta T."/>
            <person name="Neiman D."/>
            <person name="Park D."/>
            <person name="Pearson M."/>
            <person name="Richards J."/>
            <person name="Roberts A."/>
            <person name="Saif S."/>
            <person name="Shea T."/>
            <person name="Shenoy N."/>
            <person name="Sisk P."/>
            <person name="Stolte C."/>
            <person name="Sykes S."/>
            <person name="Walk T."/>
            <person name="White J."/>
            <person name="Yandava C."/>
            <person name="Haas B."/>
            <person name="Nusbaum C."/>
            <person name="Birren B."/>
        </authorList>
    </citation>
    <scope>NUCLEOTIDE SEQUENCE [LARGE SCALE GENOMIC DNA]</scope>
    <source>
        <strain evidence="2">RMSCC 757 / Silveira</strain>
    </source>
</reference>
<sequence length="83" mass="9685">MSAFQSNLQIHRVRDGWSESRFCRAWLFQRKSYAVKLLQFIAEKSTICIPCLHGYSIKQDNPLGLPFMLLDYVEGRSLFTVEV</sequence>